<dbReference type="EMBL" id="PSQE01000008">
    <property type="protein sequence ID" value="RHN42612.1"/>
    <property type="molecule type" value="Genomic_DNA"/>
</dbReference>
<proteinExistence type="predicted"/>
<gene>
    <name evidence="1" type="ORF">MtrunA17_Chr8g0378751</name>
</gene>
<reference evidence="1" key="1">
    <citation type="journal article" date="2018" name="Nat. Plants">
        <title>Whole-genome landscape of Medicago truncatula symbiotic genes.</title>
        <authorList>
            <person name="Pecrix Y."/>
            <person name="Gamas P."/>
            <person name="Carrere S."/>
        </authorList>
    </citation>
    <scope>NUCLEOTIDE SEQUENCE</scope>
    <source>
        <tissue evidence="1">Leaves</tissue>
    </source>
</reference>
<protein>
    <submittedName>
        <fullName evidence="1">Uncharacterized protein</fullName>
    </submittedName>
</protein>
<organism evidence="1">
    <name type="scientific">Medicago truncatula</name>
    <name type="common">Barrel medic</name>
    <name type="synonym">Medicago tribuloides</name>
    <dbReference type="NCBI Taxonomy" id="3880"/>
    <lineage>
        <taxon>Eukaryota</taxon>
        <taxon>Viridiplantae</taxon>
        <taxon>Streptophyta</taxon>
        <taxon>Embryophyta</taxon>
        <taxon>Tracheophyta</taxon>
        <taxon>Spermatophyta</taxon>
        <taxon>Magnoliopsida</taxon>
        <taxon>eudicotyledons</taxon>
        <taxon>Gunneridae</taxon>
        <taxon>Pentapetalae</taxon>
        <taxon>rosids</taxon>
        <taxon>fabids</taxon>
        <taxon>Fabales</taxon>
        <taxon>Fabaceae</taxon>
        <taxon>Papilionoideae</taxon>
        <taxon>50 kb inversion clade</taxon>
        <taxon>NPAAA clade</taxon>
        <taxon>Hologalegina</taxon>
        <taxon>IRL clade</taxon>
        <taxon>Trifolieae</taxon>
        <taxon>Medicago</taxon>
    </lineage>
</organism>
<dbReference type="AlphaFoldDB" id="A0A396GNE0"/>
<dbReference type="Proteomes" id="UP000265566">
    <property type="component" value="Chromosome 8"/>
</dbReference>
<accession>A0A396GNE0</accession>
<comment type="caution">
    <text evidence="1">The sequence shown here is derived from an EMBL/GenBank/DDBJ whole genome shotgun (WGS) entry which is preliminary data.</text>
</comment>
<evidence type="ECO:0000313" key="1">
    <source>
        <dbReference type="EMBL" id="RHN42612.1"/>
    </source>
</evidence>
<sequence length="42" mass="4870">MCKKYLLFIKVNHANFCSNFNLNSVFAFIKVNPMLTFALILT</sequence>
<dbReference type="Gramene" id="rna49069">
    <property type="protein sequence ID" value="RHN42612.1"/>
    <property type="gene ID" value="gene49069"/>
</dbReference>
<name>A0A396GNE0_MEDTR</name>